<feature type="chain" id="PRO_5037390178" evidence="5">
    <location>
        <begin position="22"/>
        <end position="112"/>
    </location>
</feature>
<keyword evidence="5" id="KW-0732">Signal</keyword>
<dbReference type="SUPFAM" id="SSF46626">
    <property type="entry name" value="Cytochrome c"/>
    <property type="match status" value="1"/>
</dbReference>
<dbReference type="GO" id="GO:0020037">
    <property type="term" value="F:heme binding"/>
    <property type="evidence" value="ECO:0007669"/>
    <property type="project" value="InterPro"/>
</dbReference>
<dbReference type="Gene3D" id="1.10.760.10">
    <property type="entry name" value="Cytochrome c-like domain"/>
    <property type="match status" value="1"/>
</dbReference>
<gene>
    <name evidence="7" type="ORF">JIN87_24595</name>
</gene>
<dbReference type="InterPro" id="IPR009056">
    <property type="entry name" value="Cyt_c-like_dom"/>
</dbReference>
<accession>A0A934VS55</accession>
<dbReference type="GO" id="GO:0009055">
    <property type="term" value="F:electron transfer activity"/>
    <property type="evidence" value="ECO:0007669"/>
    <property type="project" value="InterPro"/>
</dbReference>
<dbReference type="Pfam" id="PF13442">
    <property type="entry name" value="Cytochrome_CBB3"/>
    <property type="match status" value="1"/>
</dbReference>
<keyword evidence="3 4" id="KW-0408">Iron</keyword>
<proteinExistence type="predicted"/>
<dbReference type="GO" id="GO:0046872">
    <property type="term" value="F:metal ion binding"/>
    <property type="evidence" value="ECO:0007669"/>
    <property type="project" value="UniProtKB-KW"/>
</dbReference>
<dbReference type="PROSITE" id="PS51007">
    <property type="entry name" value="CYTC"/>
    <property type="match status" value="1"/>
</dbReference>
<dbReference type="Proteomes" id="UP000617628">
    <property type="component" value="Unassembled WGS sequence"/>
</dbReference>
<evidence type="ECO:0000256" key="4">
    <source>
        <dbReference type="PROSITE-ProRule" id="PRU00433"/>
    </source>
</evidence>
<comment type="caution">
    <text evidence="7">The sequence shown here is derived from an EMBL/GenBank/DDBJ whole genome shotgun (WGS) entry which is preliminary data.</text>
</comment>
<evidence type="ECO:0000256" key="1">
    <source>
        <dbReference type="ARBA" id="ARBA00022617"/>
    </source>
</evidence>
<evidence type="ECO:0000259" key="6">
    <source>
        <dbReference type="PROSITE" id="PS51007"/>
    </source>
</evidence>
<evidence type="ECO:0000256" key="5">
    <source>
        <dbReference type="SAM" id="SignalP"/>
    </source>
</evidence>
<evidence type="ECO:0000313" key="8">
    <source>
        <dbReference type="Proteomes" id="UP000617628"/>
    </source>
</evidence>
<evidence type="ECO:0000256" key="3">
    <source>
        <dbReference type="ARBA" id="ARBA00023004"/>
    </source>
</evidence>
<dbReference type="AlphaFoldDB" id="A0A934VS55"/>
<evidence type="ECO:0000256" key="2">
    <source>
        <dbReference type="ARBA" id="ARBA00022723"/>
    </source>
</evidence>
<dbReference type="RefSeq" id="WP_200358655.1">
    <property type="nucleotide sequence ID" value="NZ_JAENIL010000070.1"/>
</dbReference>
<dbReference type="InterPro" id="IPR036909">
    <property type="entry name" value="Cyt_c-like_dom_sf"/>
</dbReference>
<protein>
    <submittedName>
        <fullName evidence="7">Cytochrome c</fullName>
    </submittedName>
</protein>
<name>A0A934VS55_9BACT</name>
<feature type="signal peptide" evidence="5">
    <location>
        <begin position="1"/>
        <end position="21"/>
    </location>
</feature>
<feature type="domain" description="Cytochrome c" evidence="6">
    <location>
        <begin position="18"/>
        <end position="110"/>
    </location>
</feature>
<evidence type="ECO:0000313" key="7">
    <source>
        <dbReference type="EMBL" id="MBK1880087.1"/>
    </source>
</evidence>
<keyword evidence="8" id="KW-1185">Reference proteome</keyword>
<organism evidence="7 8">
    <name type="scientific">Pelagicoccus mobilis</name>
    <dbReference type="NCBI Taxonomy" id="415221"/>
    <lineage>
        <taxon>Bacteria</taxon>
        <taxon>Pseudomonadati</taxon>
        <taxon>Verrucomicrobiota</taxon>
        <taxon>Opitutia</taxon>
        <taxon>Puniceicoccales</taxon>
        <taxon>Pelagicoccaceae</taxon>
        <taxon>Pelagicoccus</taxon>
    </lineage>
</organism>
<reference evidence="7" key="1">
    <citation type="submission" date="2021-01" db="EMBL/GenBank/DDBJ databases">
        <title>Modified the classification status of verrucomicrobia.</title>
        <authorList>
            <person name="Feng X."/>
        </authorList>
    </citation>
    <scope>NUCLEOTIDE SEQUENCE</scope>
    <source>
        <strain evidence="7">KCTC 13126</strain>
    </source>
</reference>
<keyword evidence="1 4" id="KW-0349">Heme</keyword>
<keyword evidence="2 4" id="KW-0479">Metal-binding</keyword>
<dbReference type="EMBL" id="JAENIL010000070">
    <property type="protein sequence ID" value="MBK1880087.1"/>
    <property type="molecule type" value="Genomic_DNA"/>
</dbReference>
<sequence length="112" mass="12581">MNTIKLTTIAIGLCTSSSLVASDFDIAAAWEKDCRKCHAEDGSGLTKKGRKLRLKDYRKAEVQAKMSDEEIVKAIKDGVEKDGEFTMNPYAEDYTVEEIHAFIAYIRAMKKE</sequence>